<organism evidence="3 4">
    <name type="scientific">Catellatospora methionotrophica</name>
    <dbReference type="NCBI Taxonomy" id="121620"/>
    <lineage>
        <taxon>Bacteria</taxon>
        <taxon>Bacillati</taxon>
        <taxon>Actinomycetota</taxon>
        <taxon>Actinomycetes</taxon>
        <taxon>Micromonosporales</taxon>
        <taxon>Micromonosporaceae</taxon>
        <taxon>Catellatospora</taxon>
    </lineage>
</organism>
<name>A0A8J3L872_9ACTN</name>
<feature type="compositionally biased region" description="Low complexity" evidence="1">
    <location>
        <begin position="157"/>
        <end position="171"/>
    </location>
</feature>
<dbReference type="Pfam" id="PF10935">
    <property type="entry name" value="DUF2637"/>
    <property type="match status" value="1"/>
</dbReference>
<dbReference type="InterPro" id="IPR021235">
    <property type="entry name" value="DUF2637"/>
</dbReference>
<reference evidence="3" key="1">
    <citation type="submission" date="2021-01" db="EMBL/GenBank/DDBJ databases">
        <title>Whole genome shotgun sequence of Catellatospora methionotrophica NBRC 14553.</title>
        <authorList>
            <person name="Komaki H."/>
            <person name="Tamura T."/>
        </authorList>
    </citation>
    <scope>NUCLEOTIDE SEQUENCE</scope>
    <source>
        <strain evidence="3">NBRC 14553</strain>
    </source>
</reference>
<evidence type="ECO:0000256" key="2">
    <source>
        <dbReference type="SAM" id="Phobius"/>
    </source>
</evidence>
<evidence type="ECO:0000256" key="1">
    <source>
        <dbReference type="SAM" id="MobiDB-lite"/>
    </source>
</evidence>
<keyword evidence="2" id="KW-0472">Membrane</keyword>
<comment type="caution">
    <text evidence="3">The sequence shown here is derived from an EMBL/GenBank/DDBJ whole genome shotgun (WGS) entry which is preliminary data.</text>
</comment>
<keyword evidence="2" id="KW-0812">Transmembrane</keyword>
<keyword evidence="4" id="KW-1185">Reference proteome</keyword>
<dbReference type="RefSeq" id="WP_166387750.1">
    <property type="nucleotide sequence ID" value="NZ_BAAATT010000010.1"/>
</dbReference>
<accession>A0A8J3L872</accession>
<protein>
    <recommendedName>
        <fullName evidence="5">DUF2637 domain-containing protein</fullName>
    </recommendedName>
</protein>
<feature type="transmembrane region" description="Helical" evidence="2">
    <location>
        <begin position="38"/>
        <end position="59"/>
    </location>
</feature>
<feature type="region of interest" description="Disordered" evidence="1">
    <location>
        <begin position="157"/>
        <end position="179"/>
    </location>
</feature>
<dbReference type="EMBL" id="BONJ01000026">
    <property type="protein sequence ID" value="GIG16193.1"/>
    <property type="molecule type" value="Genomic_DNA"/>
</dbReference>
<evidence type="ECO:0000313" key="4">
    <source>
        <dbReference type="Proteomes" id="UP000660339"/>
    </source>
</evidence>
<gene>
    <name evidence="3" type="ORF">Cme02nite_45250</name>
</gene>
<feature type="transmembrane region" description="Helical" evidence="2">
    <location>
        <begin position="71"/>
        <end position="93"/>
    </location>
</feature>
<dbReference type="Proteomes" id="UP000660339">
    <property type="component" value="Unassembled WGS sequence"/>
</dbReference>
<dbReference type="AlphaFoldDB" id="A0A8J3L872"/>
<proteinExistence type="predicted"/>
<keyword evidence="2" id="KW-1133">Transmembrane helix</keyword>
<sequence length="236" mass="25174">MKLAQFTKYAAIGAVAGIAAYASYTHMRELAVDHGQPGLVAALLPVSVDGMLIVATIAMREDRQANLRVRPWAWIAFVLGVAASVVANVLAAADDITSRVISAWPAIALLLVIEVLATGRKSAELPAEATVVTRRRLTTPPNVAPSTTVDELPAEVAPTKPAAKKAAPVKKATPRRPVEETRKLATELLASAPDVKRKDVAQALDLTERRVRQVLNEDTGEQRKVNGTEVLEQVAA</sequence>
<evidence type="ECO:0008006" key="5">
    <source>
        <dbReference type="Google" id="ProtNLM"/>
    </source>
</evidence>
<evidence type="ECO:0000313" key="3">
    <source>
        <dbReference type="EMBL" id="GIG16193.1"/>
    </source>
</evidence>